<keyword evidence="18" id="KW-1185">Reference proteome</keyword>
<dbReference type="PANTHER" id="PTHR10031:SF0">
    <property type="entry name" value="ATPASE PROTEIN 9"/>
    <property type="match status" value="1"/>
</dbReference>
<proteinExistence type="inferred from homology"/>
<evidence type="ECO:0000256" key="2">
    <source>
        <dbReference type="ARBA" id="ARBA00006704"/>
    </source>
</evidence>
<keyword evidence="12 14" id="KW-0066">ATP synthesis</keyword>
<feature type="transmembrane region" description="Helical" evidence="14">
    <location>
        <begin position="31"/>
        <end position="57"/>
    </location>
</feature>
<organism evidence="17 18">
    <name type="scientific">Thermosulfurimonas marina</name>
    <dbReference type="NCBI Taxonomy" id="2047767"/>
    <lineage>
        <taxon>Bacteria</taxon>
        <taxon>Pseudomonadati</taxon>
        <taxon>Thermodesulfobacteriota</taxon>
        <taxon>Thermodesulfobacteria</taxon>
        <taxon>Thermodesulfobacteriales</taxon>
        <taxon>Thermodesulfobacteriaceae</taxon>
        <taxon>Thermosulfurimonas</taxon>
    </lineage>
</organism>
<evidence type="ECO:0000256" key="8">
    <source>
        <dbReference type="ARBA" id="ARBA00022989"/>
    </source>
</evidence>
<comment type="subcellular location">
    <subcellularLocation>
        <location evidence="1 14">Cell membrane</location>
        <topology evidence="1 14">Multi-pass membrane protein</topology>
    </subcellularLocation>
</comment>
<dbReference type="InterPro" id="IPR002379">
    <property type="entry name" value="ATPase_proteolipid_c-like_dom"/>
</dbReference>
<keyword evidence="5 14" id="KW-0138">CF(0)</keyword>
<dbReference type="HAMAP" id="MF_01396">
    <property type="entry name" value="ATP_synth_c_bact"/>
    <property type="match status" value="1"/>
</dbReference>
<keyword evidence="11 14" id="KW-0472">Membrane</keyword>
<keyword evidence="8 14" id="KW-1133">Transmembrane helix</keyword>
<keyword evidence="4 14" id="KW-1003">Cell membrane</keyword>
<evidence type="ECO:0000256" key="3">
    <source>
        <dbReference type="ARBA" id="ARBA00022448"/>
    </source>
</evidence>
<feature type="transmembrane region" description="Helical" evidence="14">
    <location>
        <begin position="78"/>
        <end position="105"/>
    </location>
</feature>
<dbReference type="InterPro" id="IPR020537">
    <property type="entry name" value="ATP_synth_F0_csu_DDCD_BS"/>
</dbReference>
<evidence type="ECO:0000256" key="14">
    <source>
        <dbReference type="HAMAP-Rule" id="MF_01396"/>
    </source>
</evidence>
<dbReference type="InterPro" id="IPR035921">
    <property type="entry name" value="F/V-ATP_Csub_sf"/>
</dbReference>
<keyword evidence="3 14" id="KW-0813">Transport</keyword>
<dbReference type="PROSITE" id="PS00605">
    <property type="entry name" value="ATPASE_C"/>
    <property type="match status" value="1"/>
</dbReference>
<dbReference type="InterPro" id="IPR005953">
    <property type="entry name" value="ATP_synth_csu_bac/chlpt"/>
</dbReference>
<dbReference type="PRINTS" id="PR00124">
    <property type="entry name" value="ATPASEC"/>
</dbReference>
<evidence type="ECO:0000256" key="15">
    <source>
        <dbReference type="SAM" id="SignalP"/>
    </source>
</evidence>
<feature type="domain" description="V-ATPase proteolipid subunit C-like" evidence="16">
    <location>
        <begin position="40"/>
        <end position="103"/>
    </location>
</feature>
<dbReference type="InterPro" id="IPR038662">
    <property type="entry name" value="ATP_synth_F0_csu_sf"/>
</dbReference>
<accession>A0A6H1WSA5</accession>
<gene>
    <name evidence="14 17" type="primary">atpE</name>
    <name evidence="17" type="ORF">FVE67_04170</name>
</gene>
<dbReference type="Proteomes" id="UP000501253">
    <property type="component" value="Chromosome"/>
</dbReference>
<keyword evidence="10 14" id="KW-0446">Lipid-binding</keyword>
<dbReference type="SUPFAM" id="SSF81333">
    <property type="entry name" value="F1F0 ATP synthase subunit C"/>
    <property type="match status" value="1"/>
</dbReference>
<evidence type="ECO:0000256" key="13">
    <source>
        <dbReference type="ARBA" id="ARBA00025198"/>
    </source>
</evidence>
<evidence type="ECO:0000313" key="17">
    <source>
        <dbReference type="EMBL" id="QJA06039.1"/>
    </source>
</evidence>
<dbReference type="GO" id="GO:0005886">
    <property type="term" value="C:plasma membrane"/>
    <property type="evidence" value="ECO:0007669"/>
    <property type="project" value="UniProtKB-SubCell"/>
</dbReference>
<keyword evidence="7 14" id="KW-0375">Hydrogen ion transport</keyword>
<dbReference type="CDD" id="cd18121">
    <property type="entry name" value="ATP-synt_Fo_c"/>
    <property type="match status" value="1"/>
</dbReference>
<keyword evidence="9 14" id="KW-0406">Ion transport</keyword>
<name>A0A6H1WSA5_9BACT</name>
<dbReference type="KEGG" id="tmai:FVE67_04170"/>
<dbReference type="NCBIfam" id="TIGR01260">
    <property type="entry name" value="ATP_synt_c"/>
    <property type="match status" value="1"/>
</dbReference>
<dbReference type="GO" id="GO:0008289">
    <property type="term" value="F:lipid binding"/>
    <property type="evidence" value="ECO:0007669"/>
    <property type="project" value="UniProtKB-KW"/>
</dbReference>
<sequence>MKKVLGLAALFLLVGASLALAAEGGAAGQLGFGFLGAVVLGACLGVGIAASGCGVGMGHATRGACEGIARNPELAGKLTVTMILGLAFIEALTLYALVLGFYLIFAKLGSFMALAGLGG</sequence>
<protein>
    <recommendedName>
        <fullName evidence="14">ATP synthase subunit c</fullName>
    </recommendedName>
    <alternativeName>
        <fullName evidence="14">ATP synthase F(0) sector subunit c</fullName>
    </alternativeName>
    <alternativeName>
        <fullName evidence="14">F-type ATPase subunit c</fullName>
        <shortName evidence="14">F-ATPase subunit c</shortName>
    </alternativeName>
    <alternativeName>
        <fullName evidence="14">Lipid-binding protein</fullName>
    </alternativeName>
</protein>
<evidence type="ECO:0000256" key="12">
    <source>
        <dbReference type="ARBA" id="ARBA00023310"/>
    </source>
</evidence>
<dbReference type="GO" id="GO:0046933">
    <property type="term" value="F:proton-transporting ATP synthase activity, rotational mechanism"/>
    <property type="evidence" value="ECO:0007669"/>
    <property type="project" value="UniProtKB-UniRule"/>
</dbReference>
<dbReference type="Gene3D" id="1.20.20.10">
    <property type="entry name" value="F1F0 ATP synthase subunit C"/>
    <property type="match status" value="1"/>
</dbReference>
<comment type="function">
    <text evidence="14">Key component of the F(0) channel; it plays a direct role in translocation across the membrane. A homomeric c-ring of between 10-14 subunits forms the central stalk rotor element with the F(1) delta and epsilon subunits.</text>
</comment>
<evidence type="ECO:0000256" key="4">
    <source>
        <dbReference type="ARBA" id="ARBA00022475"/>
    </source>
</evidence>
<dbReference type="AlphaFoldDB" id="A0A6H1WSA5"/>
<dbReference type="GO" id="GO:0033177">
    <property type="term" value="C:proton-transporting two-sector ATPase complex, proton-transporting domain"/>
    <property type="evidence" value="ECO:0007669"/>
    <property type="project" value="InterPro"/>
</dbReference>
<dbReference type="InterPro" id="IPR000454">
    <property type="entry name" value="ATP_synth_F0_csu"/>
</dbReference>
<feature type="site" description="Reversibly protonated during proton transport" evidence="14">
    <location>
        <position position="90"/>
    </location>
</feature>
<feature type="chain" id="PRO_5026165294" description="ATP synthase subunit c" evidence="15">
    <location>
        <begin position="22"/>
        <end position="119"/>
    </location>
</feature>
<evidence type="ECO:0000256" key="7">
    <source>
        <dbReference type="ARBA" id="ARBA00022781"/>
    </source>
</evidence>
<comment type="function">
    <text evidence="13 14">F(1)F(0) ATP synthase produces ATP from ADP in the presence of a proton or sodium gradient. F-type ATPases consist of two structural domains, F(1) containing the extramembraneous catalytic core and F(0) containing the membrane proton channel, linked together by a central stalk and a peripheral stalk. During catalysis, ATP synthesis in the catalytic domain of F(1) is coupled via a rotary mechanism of the central stalk subunits to proton translocation.</text>
</comment>
<feature type="signal peptide" evidence="15">
    <location>
        <begin position="1"/>
        <end position="21"/>
    </location>
</feature>
<dbReference type="RefSeq" id="WP_168719394.1">
    <property type="nucleotide sequence ID" value="NZ_CP042909.1"/>
</dbReference>
<dbReference type="FunFam" id="1.20.20.10:FF:000002">
    <property type="entry name" value="ATP synthase subunit c"/>
    <property type="match status" value="1"/>
</dbReference>
<evidence type="ECO:0000256" key="9">
    <source>
        <dbReference type="ARBA" id="ARBA00023065"/>
    </source>
</evidence>
<reference evidence="17 18" key="1">
    <citation type="submission" date="2019-08" db="EMBL/GenBank/DDBJ databases">
        <title>Complete genome sequence of Thermosulfurimonas marina SU872T, an anaerobic thermophilic chemolithoautotrophic bacterium isolated from a shallow marine hydrothermal vent.</title>
        <authorList>
            <person name="Allioux M."/>
            <person name="Jebbar M."/>
            <person name="Slobodkina G."/>
            <person name="Slobodkin A."/>
            <person name="Moalic Y."/>
            <person name="Frolova A."/>
            <person name="Shao Z."/>
            <person name="Alain K."/>
        </authorList>
    </citation>
    <scope>NUCLEOTIDE SEQUENCE [LARGE SCALE GENOMIC DNA]</scope>
    <source>
        <strain evidence="17 18">SU872</strain>
    </source>
</reference>
<evidence type="ECO:0000256" key="11">
    <source>
        <dbReference type="ARBA" id="ARBA00023136"/>
    </source>
</evidence>
<dbReference type="Pfam" id="PF00137">
    <property type="entry name" value="ATP-synt_C"/>
    <property type="match status" value="1"/>
</dbReference>
<comment type="similarity">
    <text evidence="2 14">Belongs to the ATPase C chain family.</text>
</comment>
<dbReference type="EMBL" id="CP042909">
    <property type="protein sequence ID" value="QJA06039.1"/>
    <property type="molecule type" value="Genomic_DNA"/>
</dbReference>
<evidence type="ECO:0000256" key="5">
    <source>
        <dbReference type="ARBA" id="ARBA00022547"/>
    </source>
</evidence>
<evidence type="ECO:0000256" key="10">
    <source>
        <dbReference type="ARBA" id="ARBA00023121"/>
    </source>
</evidence>
<evidence type="ECO:0000256" key="6">
    <source>
        <dbReference type="ARBA" id="ARBA00022692"/>
    </source>
</evidence>
<keyword evidence="6 14" id="KW-0812">Transmembrane</keyword>
<dbReference type="GO" id="GO:0045259">
    <property type="term" value="C:proton-transporting ATP synthase complex"/>
    <property type="evidence" value="ECO:0007669"/>
    <property type="project" value="UniProtKB-KW"/>
</dbReference>
<keyword evidence="15" id="KW-0732">Signal</keyword>
<evidence type="ECO:0000313" key="18">
    <source>
        <dbReference type="Proteomes" id="UP000501253"/>
    </source>
</evidence>
<dbReference type="PANTHER" id="PTHR10031">
    <property type="entry name" value="ATP SYNTHASE LIPID-BINDING PROTEIN, MITOCHONDRIAL"/>
    <property type="match status" value="1"/>
</dbReference>
<evidence type="ECO:0000259" key="16">
    <source>
        <dbReference type="Pfam" id="PF00137"/>
    </source>
</evidence>
<evidence type="ECO:0000256" key="1">
    <source>
        <dbReference type="ARBA" id="ARBA00004651"/>
    </source>
</evidence>